<accession>A0A5B7DXJ5</accession>
<dbReference type="EMBL" id="VSRR010001597">
    <property type="protein sequence ID" value="MPC26422.1"/>
    <property type="molecule type" value="Genomic_DNA"/>
</dbReference>
<organism evidence="2 3">
    <name type="scientific">Portunus trituberculatus</name>
    <name type="common">Swimming crab</name>
    <name type="synonym">Neptunus trituberculatus</name>
    <dbReference type="NCBI Taxonomy" id="210409"/>
    <lineage>
        <taxon>Eukaryota</taxon>
        <taxon>Metazoa</taxon>
        <taxon>Ecdysozoa</taxon>
        <taxon>Arthropoda</taxon>
        <taxon>Crustacea</taxon>
        <taxon>Multicrustacea</taxon>
        <taxon>Malacostraca</taxon>
        <taxon>Eumalacostraca</taxon>
        <taxon>Eucarida</taxon>
        <taxon>Decapoda</taxon>
        <taxon>Pleocyemata</taxon>
        <taxon>Brachyura</taxon>
        <taxon>Eubrachyura</taxon>
        <taxon>Portunoidea</taxon>
        <taxon>Portunidae</taxon>
        <taxon>Portuninae</taxon>
        <taxon>Portunus</taxon>
    </lineage>
</organism>
<dbReference type="Proteomes" id="UP000324222">
    <property type="component" value="Unassembled WGS sequence"/>
</dbReference>
<comment type="caution">
    <text evidence="2">The sequence shown here is derived from an EMBL/GenBank/DDBJ whole genome shotgun (WGS) entry which is preliminary data.</text>
</comment>
<feature type="region of interest" description="Disordered" evidence="1">
    <location>
        <begin position="136"/>
        <end position="168"/>
    </location>
</feature>
<gene>
    <name evidence="2" type="ORF">E2C01_019560</name>
</gene>
<protein>
    <submittedName>
        <fullName evidence="2">Uncharacterized protein</fullName>
    </submittedName>
</protein>
<sequence>MRETKLQSAGNRAEGVSGFMELLVMTGGAALLTLLSSFPVAAPDTGSWGVSGVQGRCGVLSCVTSGGEESKEEPSVTAGSVAQAAVRERRGVAQVTCCAVVLCVLLASPPWPRVVLAECSSLGCLVSPRLILPQPPSPAPVLQPPPPTQHSMPSGPHTPPRHHTPPSLASPRLKTLHCSRSLWPCFTVHCCLAGASRGGHGCVAPLAPHPAHLPPGDQGGVPLPTSALELTVHGPSILLLVSPDHYLLYQSSSCHAPLVCPGLAPAPPRPYDTPSLTPAASSRRPSLTHLLWASLLLKGYFCDSLSTMGLLTLLSSLPLSHSHTLLLPLPVFALHQCWHHCLPLPDKHPSPLQCNTSVQ</sequence>
<evidence type="ECO:0000313" key="3">
    <source>
        <dbReference type="Proteomes" id="UP000324222"/>
    </source>
</evidence>
<evidence type="ECO:0000313" key="2">
    <source>
        <dbReference type="EMBL" id="MPC26422.1"/>
    </source>
</evidence>
<feature type="compositionally biased region" description="Pro residues" evidence="1">
    <location>
        <begin position="136"/>
        <end position="148"/>
    </location>
</feature>
<name>A0A5B7DXJ5_PORTR</name>
<proteinExistence type="predicted"/>
<reference evidence="2 3" key="1">
    <citation type="submission" date="2019-05" db="EMBL/GenBank/DDBJ databases">
        <title>Another draft genome of Portunus trituberculatus and its Hox gene families provides insights of decapod evolution.</title>
        <authorList>
            <person name="Jeong J.-H."/>
            <person name="Song I."/>
            <person name="Kim S."/>
            <person name="Choi T."/>
            <person name="Kim D."/>
            <person name="Ryu S."/>
            <person name="Kim W."/>
        </authorList>
    </citation>
    <scope>NUCLEOTIDE SEQUENCE [LARGE SCALE GENOMIC DNA]</scope>
    <source>
        <tissue evidence="2">Muscle</tissue>
    </source>
</reference>
<evidence type="ECO:0000256" key="1">
    <source>
        <dbReference type="SAM" id="MobiDB-lite"/>
    </source>
</evidence>
<dbReference type="AlphaFoldDB" id="A0A5B7DXJ5"/>
<keyword evidence="3" id="KW-1185">Reference proteome</keyword>